<feature type="domain" description="Protein UNC80 C-terminal" evidence="2">
    <location>
        <begin position="1154"/>
        <end position="1260"/>
    </location>
</feature>
<dbReference type="SUPFAM" id="SSF48371">
    <property type="entry name" value="ARM repeat"/>
    <property type="match status" value="1"/>
</dbReference>
<organism evidence="3 4">
    <name type="scientific">Pisolithus microcarpus 441</name>
    <dbReference type="NCBI Taxonomy" id="765257"/>
    <lineage>
        <taxon>Eukaryota</taxon>
        <taxon>Fungi</taxon>
        <taxon>Dikarya</taxon>
        <taxon>Basidiomycota</taxon>
        <taxon>Agaricomycotina</taxon>
        <taxon>Agaricomycetes</taxon>
        <taxon>Agaricomycetidae</taxon>
        <taxon>Boletales</taxon>
        <taxon>Sclerodermatineae</taxon>
        <taxon>Pisolithaceae</taxon>
        <taxon>Pisolithus</taxon>
    </lineage>
</organism>
<dbReference type="PANTHER" id="PTHR31781:SF1">
    <property type="entry name" value="PROTEIN UNC-80 HOMOLOG"/>
    <property type="match status" value="1"/>
</dbReference>
<dbReference type="InterPro" id="IPR016024">
    <property type="entry name" value="ARM-type_fold"/>
</dbReference>
<feature type="compositionally biased region" description="Low complexity" evidence="1">
    <location>
        <begin position="147"/>
        <end position="159"/>
    </location>
</feature>
<dbReference type="Proteomes" id="UP000054018">
    <property type="component" value="Unassembled WGS sequence"/>
</dbReference>
<dbReference type="EMBL" id="KN833704">
    <property type="protein sequence ID" value="KIK25986.1"/>
    <property type="molecule type" value="Genomic_DNA"/>
</dbReference>
<reference evidence="4" key="2">
    <citation type="submission" date="2015-01" db="EMBL/GenBank/DDBJ databases">
        <title>Evolutionary Origins and Diversification of the Mycorrhizal Mutualists.</title>
        <authorList>
            <consortium name="DOE Joint Genome Institute"/>
            <consortium name="Mycorrhizal Genomics Consortium"/>
            <person name="Kohler A."/>
            <person name="Kuo A."/>
            <person name="Nagy L.G."/>
            <person name="Floudas D."/>
            <person name="Copeland A."/>
            <person name="Barry K.W."/>
            <person name="Cichocki N."/>
            <person name="Veneault-Fourrey C."/>
            <person name="LaButti K."/>
            <person name="Lindquist E.A."/>
            <person name="Lipzen A."/>
            <person name="Lundell T."/>
            <person name="Morin E."/>
            <person name="Murat C."/>
            <person name="Riley R."/>
            <person name="Ohm R."/>
            <person name="Sun H."/>
            <person name="Tunlid A."/>
            <person name="Henrissat B."/>
            <person name="Grigoriev I.V."/>
            <person name="Hibbett D.S."/>
            <person name="Martin F."/>
        </authorList>
    </citation>
    <scope>NUCLEOTIDE SEQUENCE [LARGE SCALE GENOMIC DNA]</scope>
    <source>
        <strain evidence="4">441</strain>
    </source>
</reference>
<name>A0A0C9Z9U0_9AGAM</name>
<evidence type="ECO:0000256" key="1">
    <source>
        <dbReference type="SAM" id="MobiDB-lite"/>
    </source>
</evidence>
<feature type="compositionally biased region" description="Low complexity" evidence="1">
    <location>
        <begin position="80"/>
        <end position="89"/>
    </location>
</feature>
<protein>
    <recommendedName>
        <fullName evidence="2">Protein UNC80 C-terminal domain-containing protein</fullName>
    </recommendedName>
</protein>
<feature type="domain" description="Protein UNC80 C-terminal" evidence="2">
    <location>
        <begin position="1383"/>
        <end position="1512"/>
    </location>
</feature>
<feature type="region of interest" description="Disordered" evidence="1">
    <location>
        <begin position="1911"/>
        <end position="1935"/>
    </location>
</feature>
<dbReference type="InterPro" id="IPR046460">
    <property type="entry name" value="UNC80_C"/>
</dbReference>
<feature type="compositionally biased region" description="Polar residues" evidence="1">
    <location>
        <begin position="1108"/>
        <end position="1124"/>
    </location>
</feature>
<dbReference type="GO" id="GO:0055080">
    <property type="term" value="P:monoatomic cation homeostasis"/>
    <property type="evidence" value="ECO:0007669"/>
    <property type="project" value="TreeGrafter"/>
</dbReference>
<sequence length="2278" mass="252357">MSSSRQETRRPFGARTRPVRLFSLDSTEIPAGSCEGRGRSFSTGVTLESSTRHRPAPLTEAEGQVGCTHESIVESPQATSPDSLSRPPSSSTPPPSVPRRAFSPRLAHVFKSSSSLSSELSADDIGPPPLRSSSKVRWEQLRQHVVASATSVSPSPASSQGPNASGASPSTPKASRFARLGLRQVVDHVREAAIDDSRLLADDILRIYWVSQPSEARPGRPEREGSTGIATPLTLPFIPNAVPNAGLLLAESSQDPSRPGFTFLSRQVSELHDAILRYASRHVSFLPHEHLVLAMLLKPFLPDYARGLSTDDRWTAIEAFETAVKMWRPSSAEMGVERCIWCCSAARQETPMRPRVIGILNSLLRPRTGPIEFRDPGAFVSLIQSLIVTLVCLLGQSSDNTDATIVRDLIAQLRSGHCGSLASYLADVEVDGVPVMLDGVDEADLRDALVSEAFIQCCKFSPPWIRTRVIAYLDNYWGPKLSSKPFTPLLGVTHTRKLYVFCDVLTIFASMDQVGQKSGTEFIVNILETRINKELVLIPAKCSVDVMNRLGDSLLEVLCLRNLRGECKERIVASLSEYLMSERWRPAVESSIQKMISDREWPLACCIVEVFFTLPETVRGSVFSVVVPALQERLIIDPPSDSISLLTSIFERVSRLYPQIFFKPLFACAASSKELSVVHHLQQVVGVSALLPNVWLHDPDMMVVALMNEVGDVQETRTTWGRARLGQTALLVELIMVIRALTPADAAMAPGNQLVSTIWFFNTLETRLGVMLEARERTLLIPLSQRLLLSVLLRDIRLLTRSLKRSAWLSASIAWLVQSQPGSSIGDSDHGTLTVGDNVVTELQETIGRLEALYRSIQEAIQVSHQRRSTLLFSSSGSDASKRHQSKLNALFIGRADFLSSLPRSLPQEISRLLVVVSPSLTVEDYGVLGPFLWKHCLHDAASPTAFSAAFLIMQCAERATTTLLPVITSDLQSRDDQVKVAAIHRINVLLAMRFQIHSQFFIQDRNRRRPFKSARDPLPFVATSIGSSLFVQEEEEEAGEGEMSLELRKRLAEVGWLNDKESADKKREWARTPLSLLPLYAVDRVVNEEQQILVSSFSSGPRKIRSNSDVSDSGLSTKTMDSTARSGKRRAVFLPQLAALFPLVISMASESQLEVASTARDCILHVLRDDSALLLRPIFDLVVGNKMDEAATVIRGLLHLRHVLPPAATHYVFNHLMGFLKWVAREANAKERLHDFAMSSTLFAVLLSQVSEMSLREIRRAKVESFLLPTGLLWFHGTTQVSALFPRHIAVTAEDSLKHMSALTVITVIRLSQNRLFLALLQKHPQDVQGIRKSMKAVELPSLVDGGQSTFLTLNRLLPSKARVSVLPSQPSRWTDVLSSLLSRSYLLLIIQIFKSMSRNINDRNELATFIEGISRILLAHSSDIGIVAQGLIALMVASTRFRRLFTSGGGYPLFMLAIVKLYAEKEENEGIRKTIEYAASRFYALHQETFLFQTLDVVAHAIMTKECDGFWTMAQVHQLLSSLRYDTSISSDYSGIRDSTRLQEQEALMADTVEQKPQVLVDSIRRGSANEKKLIAGLLEEYASVPLLPENIIRLLLTVIAHDPSVQRAQRFLRLLRLSVQTMYNASKPARNVLRDGIDAVGTIVTRIHPKSRNPESAPSWNSHSCDDRPSEAPFINLLQAESKSSSDITSMQLDFLHLVREYIQCGGHVPANTSQKFFEITRLLLHEACGQEVADILCQYSKSFLSRTSQHNSKEVTTFLEIISPIIRTYGSTIDFAGVYDAIITIPSDDRFANDIRLSHTLVTKVCRAGLEVLTVRCTEGSSLHCTTPSVIHLMARTVYTRGVDIVAEIVSHPPTHQWATCVLIPFILSLDSGGHSAGGSKSHNRAIHHRVWLRLLSYALTGCQNTSQASAASSSPERRRSQDRRDSGPAEETVMNVVAALQALKVICVKGADEISSLPGIWPHVANVLKSLLKDGDASFAFGGDSTAPPSPVQSPHHSVTSLDPFTSPDVLRPSVAFDFRRATNSRCRPRLVDYLLWSLLEFVCLYRTPLMLQFRVVIQEKVRRFDDNIHSHQGGFFPSVRERRGSSIFTKPRKRASRVEAGSGSPMSPSPRGFTLVSPTETPLQTLNVHVNVDRKAGFERSPSSPGGPSHLPPIIHLGPTQLHEPQQSASTTGMISILLRNSTIKSPKLIHATYRRIRLVQASMGYDLLLPFPPGMGADEGHNAIGAWTRTQALEEFVREMEELREDFLHASRESAEEESMVIVNPDESNLV</sequence>
<reference evidence="3 4" key="1">
    <citation type="submission" date="2014-04" db="EMBL/GenBank/DDBJ databases">
        <authorList>
            <consortium name="DOE Joint Genome Institute"/>
            <person name="Kuo A."/>
            <person name="Kohler A."/>
            <person name="Costa M.D."/>
            <person name="Nagy L.G."/>
            <person name="Floudas D."/>
            <person name="Copeland A."/>
            <person name="Barry K.W."/>
            <person name="Cichocki N."/>
            <person name="Veneault-Fourrey C."/>
            <person name="LaButti K."/>
            <person name="Lindquist E.A."/>
            <person name="Lipzen A."/>
            <person name="Lundell T."/>
            <person name="Morin E."/>
            <person name="Murat C."/>
            <person name="Sun H."/>
            <person name="Tunlid A."/>
            <person name="Henrissat B."/>
            <person name="Grigoriev I.V."/>
            <person name="Hibbett D.S."/>
            <person name="Martin F."/>
            <person name="Nordberg H.P."/>
            <person name="Cantor M.N."/>
            <person name="Hua S.X."/>
        </authorList>
    </citation>
    <scope>NUCLEOTIDE SEQUENCE [LARGE SCALE GENOMIC DNA]</scope>
    <source>
        <strain evidence="3 4">441</strain>
    </source>
</reference>
<dbReference type="HOGENOM" id="CLU_001075_0_0_1"/>
<feature type="region of interest" description="Disordered" evidence="1">
    <location>
        <begin position="147"/>
        <end position="173"/>
    </location>
</feature>
<feature type="region of interest" description="Disordered" evidence="1">
    <location>
        <begin position="1988"/>
        <end position="2010"/>
    </location>
</feature>
<dbReference type="GO" id="GO:0005261">
    <property type="term" value="F:monoatomic cation channel activity"/>
    <property type="evidence" value="ECO:0007669"/>
    <property type="project" value="TreeGrafter"/>
</dbReference>
<dbReference type="Pfam" id="PF20262">
    <property type="entry name" value="UNC80_C"/>
    <property type="match status" value="2"/>
</dbReference>
<feature type="compositionally biased region" description="Polar residues" evidence="1">
    <location>
        <begin position="40"/>
        <end position="49"/>
    </location>
</feature>
<feature type="compositionally biased region" description="Low complexity" evidence="1">
    <location>
        <begin position="2107"/>
        <end position="2117"/>
    </location>
</feature>
<feature type="compositionally biased region" description="Basic and acidic residues" evidence="1">
    <location>
        <begin position="1920"/>
        <end position="1932"/>
    </location>
</feature>
<evidence type="ECO:0000259" key="2">
    <source>
        <dbReference type="Pfam" id="PF20262"/>
    </source>
</evidence>
<proteinExistence type="predicted"/>
<evidence type="ECO:0000313" key="4">
    <source>
        <dbReference type="Proteomes" id="UP000054018"/>
    </source>
</evidence>
<dbReference type="OrthoDB" id="5584001at2759"/>
<feature type="region of interest" description="Disordered" evidence="1">
    <location>
        <begin position="27"/>
        <end position="101"/>
    </location>
</feature>
<accession>A0A0C9Z9U0</accession>
<keyword evidence="4" id="KW-1185">Reference proteome</keyword>
<dbReference type="GO" id="GO:0034703">
    <property type="term" value="C:cation channel complex"/>
    <property type="evidence" value="ECO:0007669"/>
    <property type="project" value="TreeGrafter"/>
</dbReference>
<evidence type="ECO:0000313" key="3">
    <source>
        <dbReference type="EMBL" id="KIK25986.1"/>
    </source>
</evidence>
<feature type="compositionally biased region" description="Polar residues" evidence="1">
    <location>
        <begin position="160"/>
        <end position="173"/>
    </location>
</feature>
<feature type="region of interest" description="Disordered" evidence="1">
    <location>
        <begin position="2095"/>
        <end position="2117"/>
    </location>
</feature>
<dbReference type="PANTHER" id="PTHR31781">
    <property type="entry name" value="UNC80"/>
    <property type="match status" value="1"/>
</dbReference>
<feature type="region of interest" description="Disordered" evidence="1">
    <location>
        <begin position="1105"/>
        <end position="1124"/>
    </location>
</feature>
<gene>
    <name evidence="3" type="ORF">PISMIDRAFT_95884</name>
</gene>
<dbReference type="STRING" id="765257.A0A0C9Z9U0"/>